<evidence type="ECO:0000313" key="5">
    <source>
        <dbReference type="EMBL" id="WUN85244.1"/>
    </source>
</evidence>
<evidence type="ECO:0000313" key="6">
    <source>
        <dbReference type="Proteomes" id="UP001432071"/>
    </source>
</evidence>
<dbReference type="RefSeq" id="WP_328734067.1">
    <property type="nucleotide sequence ID" value="NZ_CP108038.1"/>
</dbReference>
<keyword evidence="6" id="KW-1185">Reference proteome</keyword>
<keyword evidence="2" id="KW-0238">DNA-binding</keyword>
<reference evidence="5" key="1">
    <citation type="submission" date="2022-10" db="EMBL/GenBank/DDBJ databases">
        <title>The complete genomes of actinobacterial strains from the NBC collection.</title>
        <authorList>
            <person name="Joergensen T.S."/>
            <person name="Alvarez Arevalo M."/>
            <person name="Sterndorff E.B."/>
            <person name="Faurdal D."/>
            <person name="Vuksanovic O."/>
            <person name="Mourched A.-S."/>
            <person name="Charusanti P."/>
            <person name="Shaw S."/>
            <person name="Blin K."/>
            <person name="Weber T."/>
        </authorList>
    </citation>
    <scope>NUCLEOTIDE SEQUENCE</scope>
    <source>
        <strain evidence="5">NBC_00302</strain>
    </source>
</reference>
<protein>
    <submittedName>
        <fullName evidence="5">Helix-turn-helix domain-containing protein</fullName>
    </submittedName>
</protein>
<organism evidence="5 6">
    <name type="scientific">Streptomyces bobili</name>
    <dbReference type="NCBI Taxonomy" id="67280"/>
    <lineage>
        <taxon>Bacteria</taxon>
        <taxon>Bacillati</taxon>
        <taxon>Actinomycetota</taxon>
        <taxon>Actinomycetes</taxon>
        <taxon>Kitasatosporales</taxon>
        <taxon>Streptomycetaceae</taxon>
        <taxon>Streptomyces</taxon>
    </lineage>
</organism>
<dbReference type="InterPro" id="IPR018060">
    <property type="entry name" value="HTH_AraC"/>
</dbReference>
<dbReference type="Proteomes" id="UP001432071">
    <property type="component" value="Chromosome"/>
</dbReference>
<name>A0ABZ1QRD4_9ACTN</name>
<dbReference type="PRINTS" id="PR00032">
    <property type="entry name" value="HTHARAC"/>
</dbReference>
<dbReference type="InterPro" id="IPR018062">
    <property type="entry name" value="HTH_AraC-typ_CS"/>
</dbReference>
<dbReference type="Gene3D" id="1.10.10.60">
    <property type="entry name" value="Homeodomain-like"/>
    <property type="match status" value="1"/>
</dbReference>
<dbReference type="GeneID" id="93760056"/>
<dbReference type="PANTHER" id="PTHR46796:SF6">
    <property type="entry name" value="ARAC SUBFAMILY"/>
    <property type="match status" value="1"/>
</dbReference>
<accession>A0ABZ1QRD4</accession>
<sequence length="336" mass="37111">MAREESGEHRASARPALVSTGVVSGRQGFDWWTQMVSRTVMPVSVASEHADRFKGMATALELTGTEVSAYSFSPMSARRTHTHIRRSDLESYFLFLVHGSPIGLEQRRNNTLLKAGDMAVFDSSQPLECEFQDHGRASRVTLMRLPRSVLPLPGDGMDRLVATPLSVRAGSGALLTSFLAGFRANATQENLPELQRLGAAGLELAATLLAAHLDTSPALPVETRRTVLLARINAFIDQNLPDPDLSPATVAAHHHISVRLLHLMFRQEPETVAAAIRRRRLERGRADLADPRLRHRTIAETAARWGYRHPADFSRAFRRAHGISPSDYRHLAQSAD</sequence>
<evidence type="ECO:0000259" key="4">
    <source>
        <dbReference type="PROSITE" id="PS01124"/>
    </source>
</evidence>
<dbReference type="PROSITE" id="PS00041">
    <property type="entry name" value="HTH_ARAC_FAMILY_1"/>
    <property type="match status" value="1"/>
</dbReference>
<dbReference type="PROSITE" id="PS01124">
    <property type="entry name" value="HTH_ARAC_FAMILY_2"/>
    <property type="match status" value="1"/>
</dbReference>
<keyword evidence="3" id="KW-0804">Transcription</keyword>
<dbReference type="SMART" id="SM00342">
    <property type="entry name" value="HTH_ARAC"/>
    <property type="match status" value="1"/>
</dbReference>
<dbReference type="InterPro" id="IPR035418">
    <property type="entry name" value="AraC-bd_2"/>
</dbReference>
<evidence type="ECO:0000256" key="1">
    <source>
        <dbReference type="ARBA" id="ARBA00023015"/>
    </source>
</evidence>
<dbReference type="InterPro" id="IPR050204">
    <property type="entry name" value="AraC_XylS_family_regulators"/>
</dbReference>
<dbReference type="InterPro" id="IPR009057">
    <property type="entry name" value="Homeodomain-like_sf"/>
</dbReference>
<dbReference type="Pfam" id="PF12833">
    <property type="entry name" value="HTH_18"/>
    <property type="match status" value="1"/>
</dbReference>
<proteinExistence type="predicted"/>
<gene>
    <name evidence="5" type="ORF">OHT53_03795</name>
</gene>
<keyword evidence="1" id="KW-0805">Transcription regulation</keyword>
<evidence type="ECO:0000256" key="3">
    <source>
        <dbReference type="ARBA" id="ARBA00023163"/>
    </source>
</evidence>
<dbReference type="EMBL" id="CP108038">
    <property type="protein sequence ID" value="WUN85244.1"/>
    <property type="molecule type" value="Genomic_DNA"/>
</dbReference>
<dbReference type="InterPro" id="IPR020449">
    <property type="entry name" value="Tscrpt_reg_AraC-type_HTH"/>
</dbReference>
<dbReference type="SUPFAM" id="SSF46689">
    <property type="entry name" value="Homeodomain-like"/>
    <property type="match status" value="1"/>
</dbReference>
<dbReference type="Pfam" id="PF14525">
    <property type="entry name" value="AraC_binding_2"/>
    <property type="match status" value="1"/>
</dbReference>
<dbReference type="PANTHER" id="PTHR46796">
    <property type="entry name" value="HTH-TYPE TRANSCRIPTIONAL ACTIVATOR RHAS-RELATED"/>
    <property type="match status" value="1"/>
</dbReference>
<evidence type="ECO:0000256" key="2">
    <source>
        <dbReference type="ARBA" id="ARBA00023125"/>
    </source>
</evidence>
<feature type="domain" description="HTH araC/xylS-type" evidence="4">
    <location>
        <begin position="230"/>
        <end position="331"/>
    </location>
</feature>